<evidence type="ECO:0000256" key="2">
    <source>
        <dbReference type="ARBA" id="ARBA00022729"/>
    </source>
</evidence>
<keyword evidence="3" id="KW-0378">Hydrolase</keyword>
<evidence type="ECO:0000313" key="7">
    <source>
        <dbReference type="Proteomes" id="UP001157938"/>
    </source>
</evidence>
<evidence type="ECO:0000256" key="1">
    <source>
        <dbReference type="ARBA" id="ARBA00005382"/>
    </source>
</evidence>
<comment type="similarity">
    <text evidence="1">Belongs to the glycosyl hydrolase 30 family.</text>
</comment>
<name>A0ABN8C9E7_9STRA</name>
<keyword evidence="2 4" id="KW-0732">Signal</keyword>
<sequence length="196" mass="21557">MKGLAPAAVLASSLLLISYRVSARCFSWSSLYDNRLEGICVCNVTHCDSIVGDHSKLKMGQVGIYTTSKAGDRLTYMVANLDSLPVDEPTFYIDVTTQFQTMLGFGGAFTDAADINLYKLAPKLQDLALDQYFSKAGLQYNMARVPIGSTDFSTRTYTYNQKADDFAMTNYTIASDKAPNSNKINMIHRALKIGPT</sequence>
<dbReference type="InterPro" id="IPR017853">
    <property type="entry name" value="GH"/>
</dbReference>
<evidence type="ECO:0000256" key="4">
    <source>
        <dbReference type="SAM" id="SignalP"/>
    </source>
</evidence>
<accession>A0ABN8C9E7</accession>
<comment type="caution">
    <text evidence="6">The sequence shown here is derived from an EMBL/GenBank/DDBJ whole genome shotgun (WGS) entry which is preliminary data.</text>
</comment>
<feature type="chain" id="PRO_5045318047" description="Glycosyl hydrolase family 30 TIM-barrel domain-containing protein" evidence="4">
    <location>
        <begin position="24"/>
        <end position="196"/>
    </location>
</feature>
<protein>
    <recommendedName>
        <fullName evidence="5">Glycosyl hydrolase family 30 TIM-barrel domain-containing protein</fullName>
    </recommendedName>
</protein>
<feature type="signal peptide" evidence="4">
    <location>
        <begin position="1"/>
        <end position="23"/>
    </location>
</feature>
<dbReference type="PANTHER" id="PTHR11069">
    <property type="entry name" value="GLUCOSYLCERAMIDASE"/>
    <property type="match status" value="1"/>
</dbReference>
<dbReference type="Proteomes" id="UP001157938">
    <property type="component" value="Unassembled WGS sequence"/>
</dbReference>
<dbReference type="EMBL" id="CAKLBC010001184">
    <property type="protein sequence ID" value="CAH0489801.1"/>
    <property type="molecule type" value="Genomic_DNA"/>
</dbReference>
<keyword evidence="7" id="KW-1185">Reference proteome</keyword>
<evidence type="ECO:0000313" key="6">
    <source>
        <dbReference type="EMBL" id="CAH0489801.1"/>
    </source>
</evidence>
<dbReference type="InterPro" id="IPR001139">
    <property type="entry name" value="Glyco_hydro_30"/>
</dbReference>
<reference evidence="6 7" key="1">
    <citation type="submission" date="2021-11" db="EMBL/GenBank/DDBJ databases">
        <authorList>
            <person name="Islam A."/>
            <person name="Islam S."/>
            <person name="Flora M.S."/>
            <person name="Rahman M."/>
            <person name="Ziaur R.M."/>
            <person name="Epstein J.H."/>
            <person name="Hassan M."/>
            <person name="Klassen M."/>
            <person name="Woodard K."/>
            <person name="Webb A."/>
            <person name="Webby R.J."/>
            <person name="El Zowalaty M.E."/>
        </authorList>
    </citation>
    <scope>NUCLEOTIDE SEQUENCE [LARGE SCALE GENOMIC DNA]</scope>
    <source>
        <strain evidence="6">Pf1</strain>
    </source>
</reference>
<dbReference type="Gene3D" id="3.20.20.80">
    <property type="entry name" value="Glycosidases"/>
    <property type="match status" value="1"/>
</dbReference>
<dbReference type="InterPro" id="IPR033453">
    <property type="entry name" value="Glyco_hydro_30_TIM-barrel"/>
</dbReference>
<feature type="domain" description="Glycosyl hydrolase family 30 TIM-barrel" evidence="5">
    <location>
        <begin position="104"/>
        <end position="193"/>
    </location>
</feature>
<dbReference type="PRINTS" id="PR00843">
    <property type="entry name" value="GLHYDRLASE30"/>
</dbReference>
<dbReference type="Pfam" id="PF02055">
    <property type="entry name" value="Glyco_hydro_30"/>
    <property type="match status" value="1"/>
</dbReference>
<evidence type="ECO:0000256" key="3">
    <source>
        <dbReference type="ARBA" id="ARBA00022801"/>
    </source>
</evidence>
<proteinExistence type="inferred from homology"/>
<evidence type="ECO:0000259" key="5">
    <source>
        <dbReference type="Pfam" id="PF02055"/>
    </source>
</evidence>
<gene>
    <name evidence="6" type="ORF">PFR001_LOCUS5185</name>
</gene>
<dbReference type="SUPFAM" id="SSF51445">
    <property type="entry name" value="(Trans)glycosidases"/>
    <property type="match status" value="1"/>
</dbReference>
<dbReference type="PANTHER" id="PTHR11069:SF23">
    <property type="entry name" value="LYSOSOMAL ACID GLUCOSYLCERAMIDASE"/>
    <property type="match status" value="1"/>
</dbReference>
<organism evidence="6 7">
    <name type="scientific">Peronospora farinosa</name>
    <dbReference type="NCBI Taxonomy" id="134698"/>
    <lineage>
        <taxon>Eukaryota</taxon>
        <taxon>Sar</taxon>
        <taxon>Stramenopiles</taxon>
        <taxon>Oomycota</taxon>
        <taxon>Peronosporomycetes</taxon>
        <taxon>Peronosporales</taxon>
        <taxon>Peronosporaceae</taxon>
        <taxon>Peronospora</taxon>
    </lineage>
</organism>